<feature type="compositionally biased region" description="Low complexity" evidence="1">
    <location>
        <begin position="253"/>
        <end position="262"/>
    </location>
</feature>
<dbReference type="Proteomes" id="UP000799771">
    <property type="component" value="Unassembled WGS sequence"/>
</dbReference>
<reference evidence="2" key="1">
    <citation type="journal article" date="2020" name="Stud. Mycol.">
        <title>101 Dothideomycetes genomes: a test case for predicting lifestyles and emergence of pathogens.</title>
        <authorList>
            <person name="Haridas S."/>
            <person name="Albert R."/>
            <person name="Binder M."/>
            <person name="Bloem J."/>
            <person name="Labutti K."/>
            <person name="Salamov A."/>
            <person name="Andreopoulos B."/>
            <person name="Baker S."/>
            <person name="Barry K."/>
            <person name="Bills G."/>
            <person name="Bluhm B."/>
            <person name="Cannon C."/>
            <person name="Castanera R."/>
            <person name="Culley D."/>
            <person name="Daum C."/>
            <person name="Ezra D."/>
            <person name="Gonzalez J."/>
            <person name="Henrissat B."/>
            <person name="Kuo A."/>
            <person name="Liang C."/>
            <person name="Lipzen A."/>
            <person name="Lutzoni F."/>
            <person name="Magnuson J."/>
            <person name="Mondo S."/>
            <person name="Nolan M."/>
            <person name="Ohm R."/>
            <person name="Pangilinan J."/>
            <person name="Park H.-J."/>
            <person name="Ramirez L."/>
            <person name="Alfaro M."/>
            <person name="Sun H."/>
            <person name="Tritt A."/>
            <person name="Yoshinaga Y."/>
            <person name="Zwiers L.-H."/>
            <person name="Turgeon B."/>
            <person name="Goodwin S."/>
            <person name="Spatafora J."/>
            <person name="Crous P."/>
            <person name="Grigoriev I."/>
        </authorList>
    </citation>
    <scope>NUCLEOTIDE SEQUENCE</scope>
    <source>
        <strain evidence="2">CBS 119687</strain>
    </source>
</reference>
<sequence length="376" mass="41102">MLKIPVSHDIRKGAAADIFGLKSDTGDTDRVRRSLGHTMAAMNKGHTDTYIGRDKGDSMADTVQSSTSKTSTTREPLCNKSLEGDTVRAPAGSIDENTDQDLLQKDTDAALRGFVLENLDPRLRGFADNVLTVQTDTTSNTTKDNSVELMTDGCIALWDSSEASNEPAVLTATAEQFIRYFSTINLASVATETLPTGLASGNSRDPPTRFLHHCKTERCPRAFNSSLRRDQHQVNCRAEPPSLPLDNVEGDDTLTPSITTTTESQRKRKRKDINKASEGFLKRCPDSDKCHVEKEFATDHLLKNHRALHHDANWPKDTLCNFPSCQTAQGSLLCLARSFSAPSLQLSLPGCAAQAREYIGKIIPVAFQAARGVAKN</sequence>
<dbReference type="GeneID" id="54410542"/>
<evidence type="ECO:0000313" key="3">
    <source>
        <dbReference type="Proteomes" id="UP000799771"/>
    </source>
</evidence>
<proteinExistence type="predicted"/>
<evidence type="ECO:0000256" key="1">
    <source>
        <dbReference type="SAM" id="MobiDB-lite"/>
    </source>
</evidence>
<protein>
    <submittedName>
        <fullName evidence="2">Uncharacterized protein</fullName>
    </submittedName>
</protein>
<accession>A0A6A6AKL8</accession>
<name>A0A6A6AKL8_9PLEO</name>
<dbReference type="OrthoDB" id="3937853at2759"/>
<keyword evidence="3" id="KW-1185">Reference proteome</keyword>
<feature type="region of interest" description="Disordered" evidence="1">
    <location>
        <begin position="47"/>
        <end position="95"/>
    </location>
</feature>
<gene>
    <name evidence="2" type="ORF">P153DRAFT_382125</name>
</gene>
<feature type="region of interest" description="Disordered" evidence="1">
    <location>
        <begin position="238"/>
        <end position="272"/>
    </location>
</feature>
<feature type="compositionally biased region" description="Basic and acidic residues" evidence="1">
    <location>
        <begin position="47"/>
        <end position="58"/>
    </location>
</feature>
<organism evidence="2 3">
    <name type="scientific">Dothidotthia symphoricarpi CBS 119687</name>
    <dbReference type="NCBI Taxonomy" id="1392245"/>
    <lineage>
        <taxon>Eukaryota</taxon>
        <taxon>Fungi</taxon>
        <taxon>Dikarya</taxon>
        <taxon>Ascomycota</taxon>
        <taxon>Pezizomycotina</taxon>
        <taxon>Dothideomycetes</taxon>
        <taxon>Pleosporomycetidae</taxon>
        <taxon>Pleosporales</taxon>
        <taxon>Dothidotthiaceae</taxon>
        <taxon>Dothidotthia</taxon>
    </lineage>
</organism>
<dbReference type="AlphaFoldDB" id="A0A6A6AKL8"/>
<dbReference type="RefSeq" id="XP_033526889.1">
    <property type="nucleotide sequence ID" value="XM_033670110.1"/>
</dbReference>
<evidence type="ECO:0000313" key="2">
    <source>
        <dbReference type="EMBL" id="KAF2132502.1"/>
    </source>
</evidence>
<dbReference type="EMBL" id="ML977500">
    <property type="protein sequence ID" value="KAF2132502.1"/>
    <property type="molecule type" value="Genomic_DNA"/>
</dbReference>